<dbReference type="RefSeq" id="WP_311730835.1">
    <property type="nucleotide sequence ID" value="NZ_JAVRFD010000050.1"/>
</dbReference>
<name>A0ABU2XWG3_9ACTN</name>
<organism evidence="2 3">
    <name type="scientific">Streptomyces lonegramiae</name>
    <dbReference type="NCBI Taxonomy" id="3075524"/>
    <lineage>
        <taxon>Bacteria</taxon>
        <taxon>Bacillati</taxon>
        <taxon>Actinomycetota</taxon>
        <taxon>Actinomycetes</taxon>
        <taxon>Kitasatosporales</taxon>
        <taxon>Streptomycetaceae</taxon>
        <taxon>Streptomyces</taxon>
    </lineage>
</organism>
<evidence type="ECO:0000313" key="2">
    <source>
        <dbReference type="EMBL" id="MDT0550251.1"/>
    </source>
</evidence>
<keyword evidence="3" id="KW-1185">Reference proteome</keyword>
<accession>A0ABU2XWG3</accession>
<comment type="caution">
    <text evidence="2">The sequence shown here is derived from an EMBL/GenBank/DDBJ whole genome shotgun (WGS) entry which is preliminary data.</text>
</comment>
<protein>
    <submittedName>
        <fullName evidence="2">Uncharacterized protein</fullName>
    </submittedName>
</protein>
<dbReference type="Proteomes" id="UP001180754">
    <property type="component" value="Unassembled WGS sequence"/>
</dbReference>
<evidence type="ECO:0000256" key="1">
    <source>
        <dbReference type="SAM" id="MobiDB-lite"/>
    </source>
</evidence>
<sequence length="116" mass="12887">MTTPNNPPTQTAASDTLDPRTGKAPVTHRDRSIRVPAQVDDEFCDLLDPDDDSIELLAQHAVRLPFAAYPIGEEEGGIRWFLRQDVLLRDDGGMAVLARGRTAENLDRVHDLIPRC</sequence>
<gene>
    <name evidence="2" type="ORF">RND15_47550</name>
</gene>
<proteinExistence type="predicted"/>
<feature type="compositionally biased region" description="Basic and acidic residues" evidence="1">
    <location>
        <begin position="17"/>
        <end position="30"/>
    </location>
</feature>
<dbReference type="EMBL" id="JAVRFD010000050">
    <property type="protein sequence ID" value="MDT0550251.1"/>
    <property type="molecule type" value="Genomic_DNA"/>
</dbReference>
<feature type="region of interest" description="Disordered" evidence="1">
    <location>
        <begin position="1"/>
        <end position="30"/>
    </location>
</feature>
<reference evidence="2" key="1">
    <citation type="submission" date="2024-05" db="EMBL/GenBank/DDBJ databases">
        <title>30 novel species of actinomycetes from the DSMZ collection.</title>
        <authorList>
            <person name="Nouioui I."/>
        </authorList>
    </citation>
    <scope>NUCLEOTIDE SEQUENCE</scope>
    <source>
        <strain evidence="2">DSM 41529</strain>
    </source>
</reference>
<evidence type="ECO:0000313" key="3">
    <source>
        <dbReference type="Proteomes" id="UP001180754"/>
    </source>
</evidence>